<name>A0A6I8T8S5_AEDAE</name>
<feature type="region of interest" description="Disordered" evidence="14">
    <location>
        <begin position="470"/>
        <end position="540"/>
    </location>
</feature>
<feature type="region of interest" description="Disordered" evidence="14">
    <location>
        <begin position="838"/>
        <end position="952"/>
    </location>
</feature>
<dbReference type="GO" id="GO:0006325">
    <property type="term" value="P:chromatin organization"/>
    <property type="evidence" value="ECO:0007669"/>
    <property type="project" value="UniProtKB-KW"/>
</dbReference>
<evidence type="ECO:0000256" key="8">
    <source>
        <dbReference type="ARBA" id="ARBA00022763"/>
    </source>
</evidence>
<dbReference type="InterPro" id="IPR002110">
    <property type="entry name" value="Ankyrin_rpt"/>
</dbReference>
<evidence type="ECO:0000256" key="4">
    <source>
        <dbReference type="ARBA" id="ARBA00017829"/>
    </source>
</evidence>
<evidence type="ECO:0000256" key="14">
    <source>
        <dbReference type="SAM" id="MobiDB-lite"/>
    </source>
</evidence>
<dbReference type="GO" id="GO:0043596">
    <property type="term" value="C:nuclear replication fork"/>
    <property type="evidence" value="ECO:0007669"/>
    <property type="project" value="TreeGrafter"/>
</dbReference>
<keyword evidence="10" id="KW-0156">Chromatin regulator</keyword>
<dbReference type="PANTHER" id="PTHR46358">
    <property type="entry name" value="TONSOKU-LIKE PROTEIN"/>
    <property type="match status" value="1"/>
</dbReference>
<dbReference type="EnsemblMetazoa" id="AAEL006211-RB">
    <property type="protein sequence ID" value="AAEL006211-PB"/>
    <property type="gene ID" value="AAEL006211"/>
</dbReference>
<dbReference type="SMART" id="SM00368">
    <property type="entry name" value="LRR_RI"/>
    <property type="match status" value="3"/>
</dbReference>
<feature type="compositionally biased region" description="Polar residues" evidence="14">
    <location>
        <begin position="738"/>
        <end position="756"/>
    </location>
</feature>
<organism evidence="15 16">
    <name type="scientific">Aedes aegypti</name>
    <name type="common">Yellowfever mosquito</name>
    <name type="synonym">Culex aegypti</name>
    <dbReference type="NCBI Taxonomy" id="7159"/>
    <lineage>
        <taxon>Eukaryota</taxon>
        <taxon>Metazoa</taxon>
        <taxon>Ecdysozoa</taxon>
        <taxon>Arthropoda</taxon>
        <taxon>Hexapoda</taxon>
        <taxon>Insecta</taxon>
        <taxon>Pterygota</taxon>
        <taxon>Neoptera</taxon>
        <taxon>Endopterygota</taxon>
        <taxon>Diptera</taxon>
        <taxon>Nematocera</taxon>
        <taxon>Culicoidea</taxon>
        <taxon>Culicidae</taxon>
        <taxon>Culicinae</taxon>
        <taxon>Aedini</taxon>
        <taxon>Aedes</taxon>
        <taxon>Stegomyia</taxon>
    </lineage>
</organism>
<keyword evidence="13" id="KW-0539">Nucleus</keyword>
<feature type="compositionally biased region" description="Polar residues" evidence="14">
    <location>
        <begin position="927"/>
        <end position="952"/>
    </location>
</feature>
<proteinExistence type="inferred from homology"/>
<dbReference type="PROSITE" id="PS50005">
    <property type="entry name" value="TPR"/>
    <property type="match status" value="1"/>
</dbReference>
<keyword evidence="7" id="KW-0677">Repeat</keyword>
<evidence type="ECO:0000256" key="1">
    <source>
        <dbReference type="ARBA" id="ARBA00004123"/>
    </source>
</evidence>
<accession>A0A6I8T8S5</accession>
<keyword evidence="8" id="KW-0227">DNA damage</keyword>
<comment type="subcellular location">
    <subcellularLocation>
        <location evidence="2">Chromosome</location>
    </subcellularLocation>
    <subcellularLocation>
        <location evidence="1">Nucleus</location>
    </subcellularLocation>
</comment>
<evidence type="ECO:0000256" key="13">
    <source>
        <dbReference type="ARBA" id="ARBA00023242"/>
    </source>
</evidence>
<dbReference type="Proteomes" id="UP000008820">
    <property type="component" value="Chromosome 2"/>
</dbReference>
<feature type="compositionally biased region" description="Basic and acidic residues" evidence="14">
    <location>
        <begin position="775"/>
        <end position="792"/>
    </location>
</feature>
<dbReference type="Pfam" id="PF12796">
    <property type="entry name" value="Ank_2"/>
    <property type="match status" value="1"/>
</dbReference>
<keyword evidence="11" id="KW-0040">ANK repeat</keyword>
<dbReference type="PROSITE" id="PS50088">
    <property type="entry name" value="ANK_REPEAT"/>
    <property type="match status" value="3"/>
</dbReference>
<dbReference type="FunCoup" id="A0A6I8T8S5">
    <property type="interactions" value="349"/>
</dbReference>
<evidence type="ECO:0000256" key="6">
    <source>
        <dbReference type="ARBA" id="ARBA00022614"/>
    </source>
</evidence>
<dbReference type="Gene3D" id="3.80.10.10">
    <property type="entry name" value="Ribonuclease Inhibitor"/>
    <property type="match status" value="1"/>
</dbReference>
<evidence type="ECO:0000256" key="10">
    <source>
        <dbReference type="ARBA" id="ARBA00022853"/>
    </source>
</evidence>
<evidence type="ECO:0000256" key="9">
    <source>
        <dbReference type="ARBA" id="ARBA00022803"/>
    </source>
</evidence>
<keyword evidence="16" id="KW-1185">Reference proteome</keyword>
<dbReference type="InterPro" id="IPR036770">
    <property type="entry name" value="Ankyrin_rpt-contain_sf"/>
</dbReference>
<dbReference type="InterPro" id="IPR052311">
    <property type="entry name" value="MMS22L-TONSL_complex_comp"/>
</dbReference>
<dbReference type="SMART" id="SM00248">
    <property type="entry name" value="ANK"/>
    <property type="match status" value="3"/>
</dbReference>
<dbReference type="SUPFAM" id="SSF48403">
    <property type="entry name" value="Ankyrin repeat"/>
    <property type="match status" value="1"/>
</dbReference>
<dbReference type="InterPro" id="IPR001611">
    <property type="entry name" value="Leu-rich_rpt"/>
</dbReference>
<keyword evidence="12" id="KW-0234">DNA repair</keyword>
<evidence type="ECO:0000313" key="15">
    <source>
        <dbReference type="EnsemblMetazoa" id="AAEL006211-PB"/>
    </source>
</evidence>
<dbReference type="Gene3D" id="1.25.40.10">
    <property type="entry name" value="Tetratricopeptide repeat domain"/>
    <property type="match status" value="2"/>
</dbReference>
<feature type="compositionally biased region" description="Basic and acidic residues" evidence="14">
    <location>
        <begin position="724"/>
        <end position="737"/>
    </location>
</feature>
<evidence type="ECO:0000256" key="2">
    <source>
        <dbReference type="ARBA" id="ARBA00004286"/>
    </source>
</evidence>
<dbReference type="OrthoDB" id="273147at2759"/>
<evidence type="ECO:0000313" key="16">
    <source>
        <dbReference type="Proteomes" id="UP000008820"/>
    </source>
</evidence>
<dbReference type="InterPro" id="IPR019734">
    <property type="entry name" value="TPR_rpt"/>
</dbReference>
<dbReference type="InterPro" id="IPR032675">
    <property type="entry name" value="LRR_dom_sf"/>
</dbReference>
<protein>
    <recommendedName>
        <fullName evidence="4">Tonsoku-like protein</fullName>
    </recommendedName>
</protein>
<dbReference type="GO" id="GO:0031297">
    <property type="term" value="P:replication fork processing"/>
    <property type="evidence" value="ECO:0007669"/>
    <property type="project" value="TreeGrafter"/>
</dbReference>
<feature type="region of interest" description="Disordered" evidence="14">
    <location>
        <begin position="696"/>
        <end position="823"/>
    </location>
</feature>
<evidence type="ECO:0000256" key="11">
    <source>
        <dbReference type="ARBA" id="ARBA00023043"/>
    </source>
</evidence>
<dbReference type="PANTHER" id="PTHR46358:SF1">
    <property type="entry name" value="TONSOKU-LIKE PROTEIN"/>
    <property type="match status" value="1"/>
</dbReference>
<dbReference type="Gene3D" id="1.25.40.20">
    <property type="entry name" value="Ankyrin repeat-containing domain"/>
    <property type="match status" value="1"/>
</dbReference>
<feature type="compositionally biased region" description="Basic and acidic residues" evidence="14">
    <location>
        <begin position="518"/>
        <end position="531"/>
    </location>
</feature>
<keyword evidence="9" id="KW-0802">TPR repeat</keyword>
<dbReference type="SUPFAM" id="SSF52047">
    <property type="entry name" value="RNI-like"/>
    <property type="match status" value="1"/>
</dbReference>
<evidence type="ECO:0000256" key="3">
    <source>
        <dbReference type="ARBA" id="ARBA00010999"/>
    </source>
</evidence>
<dbReference type="GO" id="GO:0000724">
    <property type="term" value="P:double-strand break repair via homologous recombination"/>
    <property type="evidence" value="ECO:0007669"/>
    <property type="project" value="TreeGrafter"/>
</dbReference>
<sequence length="1470" mass="165865">MSDDYELEEQRLLRRKKKSSEAGNLQQLAETCRKLGELYGNRGEHLKALNEYKLVAKAFNRLNMQMEVGRANRMIGEMFMLLGESEKALQYEKLYLDTARNEKDKVELQRAYITIGRTYLLKGQSCERAEAAKESLCEAEKAFVKGLKLCRDLKEVGRLEQSDMEARAILNLGVTKEHQGDLEEAVQYMQKATKIAQNNDIQDLEHLCLMSTAQLFNGKLNNPAKALKLLNEALEVASRLSDKTAKMCETLSVKADAMIKMGDFQSAKQALKKAYHMKTPIVSDAESIERNLKVLVAICRVEDELITTDTTNYAKKKILYEKMGDGSCKLYNFGKAIDYYLKMLECAELNGEADRQLIPIYVSLYQTYKDNKQYKPALEYMLKEYELIKDEPKEAYNTLLSISEIYEIEKRNYFEIENMYRRVRHEAQKLQSLSLQRAPLKRCIAMLRKNCMDLVAENLEKEAADLGIDLNLPDDANATDESDDEPDEAETAAALEGSTPDIGEDVDLEDLTESEDDSSQKQAEKQPESRASRKRGMSFQIKRNNKGETQLHQACINGNKVLVQKLLEQGHPINPRDHAGWLPLHEACNKGVKEIVEMLLDRGAHINDKGGTSCDGITPLYDACSNGNLEVVELLLERGANCTLRTDSGDTTLNVLENWYNGVKDFLPSERKSFYQSVRDRIISCFDKAGIKPGEGGTIPESIELEPSPSGAVRSTRRRPNRLGRSDSDSENHETRSVAHTTRSSGYGSTKGTASKNRPPAVQSDDSSLSSDEESGVREKSARRSTGVDDYRSAMQVLRKGNGARAQIVSPLKDPNPGPSKRSAFLRSNEIGDDWLIDDLGPNKKRQKFHSEAEYLEPKRRTPKRTNNRNTSPQRPLPISDQTITTTALEYDSDEPELVSVSSSRRIRRASSEDSGSDAHQILMNASGRSFSRRPSTQSRGSRRLSNGSFNRNQTSLLEAGFNVSSSRSVSPPFSLMSPTKNIYGQKSPSMSSMSAFTEKRTPVKTLPPNVVRVMVEGESIDITYDPEQIMQISVGWLVNEVVKRYGIKHGKRPLLKLLRSDGGFCLETDPLTTLLDGPNSIIYSYLTELKAMEPCAFYKDCCKERGVELISKLVEAVEGVHINHNFTLPRDVSHDIDRQWDILFKALATHEHLKTLNLSWNKVTDSVVANLAQQLPNLKELEVLNLSMNRITYKGVSLLSTPIADSNQFLTELDLSRNPLQDQSLPALTVACQQLKRLKILRLASTAITNLTYAEPHLDISNLEVFDVSENQLNKKSIEYLLSKPHTPMIIELNLTSLGKLPDFKFALTTAVQTQAFDMLIRLNLSNCALTDHDLSLIINPLSTTAEKLRIVDLSFNAELTWKSLEEIMKTFTRRSLQVNLSQNPLILKDFNGEDAFQAIDYNRKKSYPCELQMMLPRSVTDQRLDNLRQQLKLFWEKLWHNHADIKINEQKVMLSVGYSLDVSDNRLN</sequence>
<dbReference type="SUPFAM" id="SSF48452">
    <property type="entry name" value="TPR-like"/>
    <property type="match status" value="3"/>
</dbReference>
<dbReference type="PROSITE" id="PS50297">
    <property type="entry name" value="ANK_REP_REGION"/>
    <property type="match status" value="3"/>
</dbReference>
<feature type="compositionally biased region" description="Acidic residues" evidence="14">
    <location>
        <begin position="502"/>
        <end position="517"/>
    </location>
</feature>
<keyword evidence="5" id="KW-0158">Chromosome</keyword>
<dbReference type="InterPro" id="IPR011990">
    <property type="entry name" value="TPR-like_helical_dom_sf"/>
</dbReference>
<keyword evidence="6" id="KW-0433">Leucine-rich repeat</keyword>
<dbReference type="InParanoid" id="A0A6I8T8S5"/>
<reference evidence="15 16" key="1">
    <citation type="submission" date="2017-06" db="EMBL/GenBank/DDBJ databases">
        <title>Aedes aegypti genome working group (AGWG) sequencing and assembly.</title>
        <authorList>
            <consortium name="Aedes aegypti Genome Working Group (AGWG)"/>
            <person name="Matthews B.J."/>
        </authorList>
    </citation>
    <scope>NUCLEOTIDE SEQUENCE [LARGE SCALE GENOMIC DNA]</scope>
    <source>
        <strain evidence="15 16">LVP_AGWG</strain>
    </source>
</reference>
<feature type="compositionally biased region" description="Acidic residues" evidence="14">
    <location>
        <begin position="477"/>
        <end position="490"/>
    </location>
</feature>
<dbReference type="Pfam" id="PF13516">
    <property type="entry name" value="LRR_6"/>
    <property type="match status" value="3"/>
</dbReference>
<evidence type="ECO:0000256" key="5">
    <source>
        <dbReference type="ARBA" id="ARBA00022454"/>
    </source>
</evidence>
<evidence type="ECO:0000256" key="7">
    <source>
        <dbReference type="ARBA" id="ARBA00022737"/>
    </source>
</evidence>
<dbReference type="SMART" id="SM00028">
    <property type="entry name" value="TPR"/>
    <property type="match status" value="3"/>
</dbReference>
<gene>
    <name evidence="15" type="primary">5567635</name>
</gene>
<reference evidence="15" key="2">
    <citation type="submission" date="2020-05" db="UniProtKB">
        <authorList>
            <consortium name="EnsemblMetazoa"/>
        </authorList>
    </citation>
    <scope>IDENTIFICATION</scope>
    <source>
        <strain evidence="15">LVP_AGWG</strain>
    </source>
</reference>
<evidence type="ECO:0000256" key="12">
    <source>
        <dbReference type="ARBA" id="ARBA00023204"/>
    </source>
</evidence>
<comment type="similarity">
    <text evidence="3">Belongs to the Tonsoku family.</text>
</comment>
<feature type="compositionally biased region" description="Basic and acidic residues" evidence="14">
    <location>
        <begin position="849"/>
        <end position="860"/>
    </location>
</feature>